<name>A0A1L3JHL5_9FLAO</name>
<dbReference type="Pfam" id="PF11355">
    <property type="entry name" value="DUF3157"/>
    <property type="match status" value="1"/>
</dbReference>
<dbReference type="EMBL" id="CP018155">
    <property type="protein sequence ID" value="APG64618.1"/>
    <property type="molecule type" value="Genomic_DNA"/>
</dbReference>
<keyword evidence="2" id="KW-1185">Reference proteome</keyword>
<dbReference type="AlphaFoldDB" id="A0A1L3JHL5"/>
<dbReference type="Proteomes" id="UP000181898">
    <property type="component" value="Chromosome"/>
</dbReference>
<reference evidence="1 2" key="1">
    <citation type="submission" date="2016-11" db="EMBL/GenBank/DDBJ databases">
        <title>Tenacibaculum sp. LPB0136, isolated from marine environment.</title>
        <authorList>
            <person name="Kim E."/>
            <person name="Yi H."/>
        </authorList>
    </citation>
    <scope>NUCLEOTIDE SEQUENCE [LARGE SCALE GENOMIC DNA]</scope>
    <source>
        <strain evidence="1 2">LPB0136</strain>
    </source>
</reference>
<evidence type="ECO:0000313" key="2">
    <source>
        <dbReference type="Proteomes" id="UP000181898"/>
    </source>
</evidence>
<accession>A0A1L3JHL5</accession>
<protein>
    <recommendedName>
        <fullName evidence="3">DUF3157 family protein</fullName>
    </recommendedName>
</protein>
<dbReference type="KEGG" id="ten:LPB136_04215"/>
<gene>
    <name evidence="1" type="ORF">LPB136_04215</name>
</gene>
<evidence type="ECO:0008006" key="3">
    <source>
        <dbReference type="Google" id="ProtNLM"/>
    </source>
</evidence>
<organism evidence="1 2">
    <name type="scientific">Tenacibaculum todarodis</name>
    <dbReference type="NCBI Taxonomy" id="1850252"/>
    <lineage>
        <taxon>Bacteria</taxon>
        <taxon>Pseudomonadati</taxon>
        <taxon>Bacteroidota</taxon>
        <taxon>Flavobacteriia</taxon>
        <taxon>Flavobacteriales</taxon>
        <taxon>Flavobacteriaceae</taxon>
        <taxon>Tenacibaculum</taxon>
    </lineage>
</organism>
<proteinExistence type="predicted"/>
<dbReference type="InterPro" id="IPR021501">
    <property type="entry name" value="DUF3157"/>
</dbReference>
<sequence length="205" mass="23306">MDGKKITLPNTVYKKLLFCAKSKGRCTFATSDFPSENPRTQTRNFPYTKPLAFIVAHSNSNGINKNSNMKKIIFINLLLITSLSFAQTKIATTEDGKKVLLKDDKTWEYLNPDTKPKNSCVVDANFKEPKWKKSSSWKRMGTRVDDLKKHISVDLGIDEKKIILLSLSEQLGNAVYQLCVDGTKMKYRRTGSVFRKDGEDVLKMD</sequence>
<evidence type="ECO:0000313" key="1">
    <source>
        <dbReference type="EMBL" id="APG64618.1"/>
    </source>
</evidence>